<reference evidence="5 6" key="1">
    <citation type="submission" date="2016-11" db="EMBL/GenBank/DDBJ databases">
        <title>Paenibacillus species isolates.</title>
        <authorList>
            <person name="Beno S.M."/>
        </authorList>
    </citation>
    <scope>NUCLEOTIDE SEQUENCE [LARGE SCALE GENOMIC DNA]</scope>
    <source>
        <strain evidence="5 6">FSL R5-0378</strain>
    </source>
</reference>
<dbReference type="STRING" id="297318.BK138_18570"/>
<proteinExistence type="predicted"/>
<evidence type="ECO:0000313" key="5">
    <source>
        <dbReference type="EMBL" id="OMF53821.1"/>
    </source>
</evidence>
<dbReference type="AlphaFoldDB" id="A0A1R1EPU2"/>
<dbReference type="Proteomes" id="UP000187172">
    <property type="component" value="Unassembled WGS sequence"/>
</dbReference>
<dbReference type="Gene3D" id="3.40.50.620">
    <property type="entry name" value="HUPs"/>
    <property type="match status" value="1"/>
</dbReference>
<sequence>MGDYRRKSPEEILEEIQRLRRGRLKIIIGAVTGSGKTYHMLREGQTLKSQGIDVVICAVSTLQRTETKKQLADLERVPSIHWNEGETEHKDLNLPGIVSRNPEVVLVDGLAHRNRKDAEHRTRLEDIQFLLNHGISVITTVNVYEIESIHELARKWTGVEVRETVPLTTLGMADEVRLIDVSPETLISRLNEGHLQSSRDGASFTRKDLALLRELALRLMADDVNQSLEKFREHEGISGPSGASERILVAAQYHWNGSIYVRRGQQIAKRLNGELLVVVFTRPKPSLSREQEAFKRSLHKMADKTDAKLEELPLSAPRRFAKSLIRYAFDKKVTRIVLGHSRKSAWQELWQGSVTNGILKHAHGIDVFWVADRTAQGEPRILPARRTQNKQGKGYHRLSREEMNEKVKRIERGRFKIYIGAAPGVGKTYTMLREGNDILAKGTDVVIGWLETHGRAETAAQVGSLPVISPKEITYKGTTLYEMDTEALLARSPELVLVDELPHTNMPGSRFRKRYEDILLLLENGISVITTLNVQHLESLNDAVERIAGIRVSETVPDTLLSMADEVELIDVTPQSLQERMREGKIYAADKVDQALGSFFRTGNLIALRELALRELADDVDERLESWQRNMSLRGPWRKEEVIFVCILPGTSAERLIRRGFRIAYRLKAALHVTCVRMEGRDCDLGRWQGLTESLQGHFGILETDGWKGLPAKVLGQAEQIHATQMILGRSEEGIMTRYARRRMLKRLIHGASRIDVLLV</sequence>
<keyword evidence="2 5" id="KW-0418">Kinase</keyword>
<accession>A0A1R1EPU2</accession>
<dbReference type="InterPro" id="IPR027417">
    <property type="entry name" value="P-loop_NTPase"/>
</dbReference>
<name>A0A1R1EPU2_9BACL</name>
<dbReference type="GO" id="GO:0005886">
    <property type="term" value="C:plasma membrane"/>
    <property type="evidence" value="ECO:0007669"/>
    <property type="project" value="TreeGrafter"/>
</dbReference>
<protein>
    <submittedName>
        <fullName evidence="5">Histidine kinase</fullName>
    </submittedName>
</protein>
<evidence type="ECO:0000259" key="4">
    <source>
        <dbReference type="Pfam" id="PF02702"/>
    </source>
</evidence>
<dbReference type="InterPro" id="IPR052023">
    <property type="entry name" value="Histidine_kinase_KdpD"/>
</dbReference>
<feature type="domain" description="Signal transduction histidine kinase osmosensitive K+ channel sensor N-terminal" evidence="4">
    <location>
        <begin position="20"/>
        <end position="224"/>
    </location>
</feature>
<evidence type="ECO:0000313" key="6">
    <source>
        <dbReference type="Proteomes" id="UP000187172"/>
    </source>
</evidence>
<dbReference type="PANTHER" id="PTHR45569:SF1">
    <property type="entry name" value="SENSOR PROTEIN KDPD"/>
    <property type="match status" value="1"/>
</dbReference>
<dbReference type="FunFam" id="3.40.50.300:FF:000483">
    <property type="entry name" value="Sensor histidine kinase KdpD"/>
    <property type="match status" value="1"/>
</dbReference>
<keyword evidence="6" id="KW-1185">Reference proteome</keyword>
<evidence type="ECO:0000256" key="1">
    <source>
        <dbReference type="ARBA" id="ARBA00022679"/>
    </source>
</evidence>
<dbReference type="GO" id="GO:0005737">
    <property type="term" value="C:cytoplasm"/>
    <property type="evidence" value="ECO:0007669"/>
    <property type="project" value="UniProtKB-ARBA"/>
</dbReference>
<keyword evidence="1" id="KW-0808">Transferase</keyword>
<dbReference type="Gene3D" id="3.40.50.300">
    <property type="entry name" value="P-loop containing nucleotide triphosphate hydrolases"/>
    <property type="match status" value="2"/>
</dbReference>
<dbReference type="EMBL" id="MRTP01000004">
    <property type="protein sequence ID" value="OMF53821.1"/>
    <property type="molecule type" value="Genomic_DNA"/>
</dbReference>
<dbReference type="RefSeq" id="WP_076171642.1">
    <property type="nucleotide sequence ID" value="NZ_MRTP01000004.1"/>
</dbReference>
<dbReference type="InterPro" id="IPR003852">
    <property type="entry name" value="Sig_transdc_His_kinase_KdpD_N"/>
</dbReference>
<comment type="caution">
    <text evidence="5">The sequence shown here is derived from an EMBL/GenBank/DDBJ whole genome shotgun (WGS) entry which is preliminary data.</text>
</comment>
<feature type="domain" description="Signal transduction histidine kinase osmosensitive K+ channel sensor N-terminal" evidence="4">
    <location>
        <begin position="412"/>
        <end position="620"/>
    </location>
</feature>
<dbReference type="Pfam" id="PF02702">
    <property type="entry name" value="KdpD"/>
    <property type="match status" value="2"/>
</dbReference>
<dbReference type="GO" id="GO:0000155">
    <property type="term" value="F:phosphorelay sensor kinase activity"/>
    <property type="evidence" value="ECO:0007669"/>
    <property type="project" value="InterPro"/>
</dbReference>
<dbReference type="PANTHER" id="PTHR45569">
    <property type="entry name" value="SENSOR PROTEIN KDPD"/>
    <property type="match status" value="1"/>
</dbReference>
<gene>
    <name evidence="5" type="ORF">BK138_18570</name>
</gene>
<dbReference type="SUPFAM" id="SSF52402">
    <property type="entry name" value="Adenine nucleotide alpha hydrolases-like"/>
    <property type="match status" value="1"/>
</dbReference>
<evidence type="ECO:0000256" key="3">
    <source>
        <dbReference type="ARBA" id="ARBA00023012"/>
    </source>
</evidence>
<dbReference type="InterPro" id="IPR014729">
    <property type="entry name" value="Rossmann-like_a/b/a_fold"/>
</dbReference>
<dbReference type="SUPFAM" id="SSF52540">
    <property type="entry name" value="P-loop containing nucleoside triphosphate hydrolases"/>
    <property type="match status" value="1"/>
</dbReference>
<keyword evidence="3" id="KW-0902">Two-component regulatory system</keyword>
<evidence type="ECO:0000256" key="2">
    <source>
        <dbReference type="ARBA" id="ARBA00022777"/>
    </source>
</evidence>
<organism evidence="5 6">
    <name type="scientific">Paenibacillus rhizosphaerae</name>
    <dbReference type="NCBI Taxonomy" id="297318"/>
    <lineage>
        <taxon>Bacteria</taxon>
        <taxon>Bacillati</taxon>
        <taxon>Bacillota</taxon>
        <taxon>Bacilli</taxon>
        <taxon>Bacillales</taxon>
        <taxon>Paenibacillaceae</taxon>
        <taxon>Paenibacillus</taxon>
    </lineage>
</organism>